<dbReference type="AlphaFoldDB" id="A0A8X7VJT6"/>
<proteinExistence type="predicted"/>
<evidence type="ECO:0000313" key="3">
    <source>
        <dbReference type="Proteomes" id="UP000886595"/>
    </source>
</evidence>
<evidence type="ECO:0000313" key="2">
    <source>
        <dbReference type="EMBL" id="KAG2312616.1"/>
    </source>
</evidence>
<evidence type="ECO:0000256" key="1">
    <source>
        <dbReference type="SAM" id="MobiDB-lite"/>
    </source>
</evidence>
<name>A0A8X7VJT6_BRACI</name>
<feature type="region of interest" description="Disordered" evidence="1">
    <location>
        <begin position="1"/>
        <end position="59"/>
    </location>
</feature>
<keyword evidence="3" id="KW-1185">Reference proteome</keyword>
<dbReference type="Proteomes" id="UP000886595">
    <property type="component" value="Unassembled WGS sequence"/>
</dbReference>
<accession>A0A8X7VJT6</accession>
<sequence>MSLRRDHQSPVDKVRDMERRENNKDIAAIDDSKAPPGESNRSCRTKTPWKRSANEPTPP</sequence>
<organism evidence="2 3">
    <name type="scientific">Brassica carinata</name>
    <name type="common">Ethiopian mustard</name>
    <name type="synonym">Abyssinian cabbage</name>
    <dbReference type="NCBI Taxonomy" id="52824"/>
    <lineage>
        <taxon>Eukaryota</taxon>
        <taxon>Viridiplantae</taxon>
        <taxon>Streptophyta</taxon>
        <taxon>Embryophyta</taxon>
        <taxon>Tracheophyta</taxon>
        <taxon>Spermatophyta</taxon>
        <taxon>Magnoliopsida</taxon>
        <taxon>eudicotyledons</taxon>
        <taxon>Gunneridae</taxon>
        <taxon>Pentapetalae</taxon>
        <taxon>rosids</taxon>
        <taxon>malvids</taxon>
        <taxon>Brassicales</taxon>
        <taxon>Brassicaceae</taxon>
        <taxon>Brassiceae</taxon>
        <taxon>Brassica</taxon>
    </lineage>
</organism>
<gene>
    <name evidence="2" type="ORF">Bca52824_024173</name>
</gene>
<dbReference type="EMBL" id="JAAMPC010000005">
    <property type="protein sequence ID" value="KAG2312616.1"/>
    <property type="molecule type" value="Genomic_DNA"/>
</dbReference>
<protein>
    <submittedName>
        <fullName evidence="2">Uncharacterized protein</fullName>
    </submittedName>
</protein>
<reference evidence="2 3" key="1">
    <citation type="submission" date="2020-02" db="EMBL/GenBank/DDBJ databases">
        <authorList>
            <person name="Ma Q."/>
            <person name="Huang Y."/>
            <person name="Song X."/>
            <person name="Pei D."/>
        </authorList>
    </citation>
    <scope>NUCLEOTIDE SEQUENCE [LARGE SCALE GENOMIC DNA]</scope>
    <source>
        <strain evidence="2">Sxm20200214</strain>
        <tissue evidence="2">Leaf</tissue>
    </source>
</reference>
<comment type="caution">
    <text evidence="2">The sequence shown here is derived from an EMBL/GenBank/DDBJ whole genome shotgun (WGS) entry which is preliminary data.</text>
</comment>
<feature type="compositionally biased region" description="Basic and acidic residues" evidence="1">
    <location>
        <begin position="1"/>
        <end position="24"/>
    </location>
</feature>